<organism evidence="1 2">
    <name type="scientific">Bacillus pseudomycoides</name>
    <dbReference type="NCBI Taxonomy" id="64104"/>
    <lineage>
        <taxon>Bacteria</taxon>
        <taxon>Bacillati</taxon>
        <taxon>Bacillota</taxon>
        <taxon>Bacilli</taxon>
        <taxon>Bacillales</taxon>
        <taxon>Bacillaceae</taxon>
        <taxon>Bacillus</taxon>
        <taxon>Bacillus cereus group</taxon>
    </lineage>
</organism>
<evidence type="ECO:0000313" key="1">
    <source>
        <dbReference type="EMBL" id="PED80424.1"/>
    </source>
</evidence>
<sequence>MGESKAFTAEDKEVIFNNNFEGAISKLETLREIAVENVKYQESAEELYKEIHRHLRSLKMYK</sequence>
<comment type="caution">
    <text evidence="1">The sequence shown here is derived from an EMBL/GenBank/DDBJ whole genome shotgun (WGS) entry which is preliminary data.</text>
</comment>
<evidence type="ECO:0000313" key="2">
    <source>
        <dbReference type="Proteomes" id="UP000221020"/>
    </source>
</evidence>
<dbReference type="EMBL" id="NVOR01000113">
    <property type="protein sequence ID" value="PED80424.1"/>
    <property type="molecule type" value="Genomic_DNA"/>
</dbReference>
<reference evidence="1 2" key="1">
    <citation type="submission" date="2017-09" db="EMBL/GenBank/DDBJ databases">
        <title>Large-scale bioinformatics analysis of Bacillus genomes uncovers conserved roles of natural products in bacterial physiology.</title>
        <authorList>
            <consortium name="Agbiome Team Llc"/>
            <person name="Bleich R.M."/>
            <person name="Grubbs K.J."/>
            <person name="Santa Maria K.C."/>
            <person name="Allen S.E."/>
            <person name="Farag S."/>
            <person name="Shank E.A."/>
            <person name="Bowers A."/>
        </authorList>
    </citation>
    <scope>NUCLEOTIDE SEQUENCE [LARGE SCALE GENOMIC DNA]</scope>
    <source>
        <strain evidence="1 2">AFS092012</strain>
    </source>
</reference>
<dbReference type="RefSeq" id="WP_097899346.1">
    <property type="nucleotide sequence ID" value="NZ_NVOR01000113.1"/>
</dbReference>
<proteinExistence type="predicted"/>
<accession>A0AA91ZRH2</accession>
<gene>
    <name evidence="1" type="ORF">CON65_22810</name>
</gene>
<protein>
    <submittedName>
        <fullName evidence="1">Uncharacterized protein</fullName>
    </submittedName>
</protein>
<dbReference type="AlphaFoldDB" id="A0AA91ZRH2"/>
<name>A0AA91ZRH2_9BACI</name>
<dbReference type="Proteomes" id="UP000221020">
    <property type="component" value="Unassembled WGS sequence"/>
</dbReference>